<dbReference type="GO" id="GO:0000146">
    <property type="term" value="F:microfilament motor activity"/>
    <property type="evidence" value="ECO:0007669"/>
    <property type="project" value="TreeGrafter"/>
</dbReference>
<sequence length="1650" mass="192656">MDSIEQESEPAFRELAAESYLDSETDPPLDFDATFHESKYQQLLRDRDELRFRYKREKRDRESLEIKLHQEFDQKIHFEEKLSEVSRNLASYEEELQSLRLENSHLKAQFSQLRTAIQTRVNLGTAAVMQSGSERASLGTGGGIFLSSSSAEGSFSVSNEMYKQEVALLAHENELFKQIIDVIDKQDYSKAILEDRLSGNHNEKQRLLEEEVIRLEREKLLLEDRVRELERFTQEQERHLEEANNKAESDLRLCKRENKVLENELYSKSTVVEDYEFQMSQMKQAYEEEIHQVEIKLEMEISSNKQLQEQTHQLEENIRKIEEERKEILLKIEEAYKSENDIIDERNTLQETYSRDVNELRMNIEEEIQTKAELSMEIERLMAELLESDRQRKEMEDRFFREAQELKLRFEKEREEIVSYVNGSAVNQFMIPTNLLQQTHTASSQLVSGGQGQLSTQEDGKQKLEEEIRKKERLEKENKKLLYQINELLEQNVTNGMSTTRLKDRMTATSQTSGSKQNLKELMDEIEELRETCQILEQEVKKKKEVENKNMELSEKIEELTSKQDEMIRKQRELVKELDNSLSSVRQVEDKNKRLTDDVGSLSRKIREMEENFRNEKEDWIRNFSKDKTSQINDILSEKEILEKKHNEQVKVNRNMEAEINSLETRIYDLERNNKRLERKKSEITAQLTEEINFERNRAKSVKEELDKSVEIFKKQTEQLESTLYDRKKKYDEEIRTLEEEKQRIRNEFDNEKEMYRRRFEEERKTMERRINEIEERLRQQNASRNEFVANQVSLTSDEFLVTNTVNQPGVGTASQQTIIELKKKIDTLTSEKKELQENLYDTERRYSRKFDDMECDSDQKIKKLRSEIEEEYRIKLHDYERQVDNLRKSDSCQRDSKDQLAYQDGVGSMADLVKDHKDQMDELRRQIKIQLDAFESEKQIFKLELLNTTRIKDGEHKCLQNNVQKLTEEVKKLRHEKETLLNKLRKERGSNNSRIKELSEAVTKVREECDVRLRKERESTQKSMNELRRKLSVSENKTRSLEEKHLRELHQLEVKFEYKKSELEQDTTSMEGQLRESLQMEYRVALDKEREKYEETLRVLRKEITFLQEQRKQIQLKLSEQGIHSTYSLLLTKDIPANKGSLFKTEWDLEMRASRGKMEVTIQDLEREIEFLRKEKYDLKTNYKQERAQMQEEFDRERDRLEEKYKRQIEDLKRKLQTTTLHMKSTMFVDKKMRYSTSVTESLHDKNLTLDAKRSSLESQMNFLKGRMDDIEERQTRALQSKSRKATNVRFSTSLERGRDLGRQSKRLSSSMLDLSSSSLQQREKSGTPRIVSGSQKTARSNRETKDSRSFLSQPLHDVRTLGQGSYTRGDQYLASRGHGIGGSSSTVSTLQGGRKSRAPSSFFHARSLSSGFDATRSSSLLQPESTFRRDQLFLPSVGILGGLSQAREFGALGGSTFDGFGSVSGLNLRFGFQRVMSGPSVYGLGVASGFYGGLHHSASLGNLHQQLSSQTTESSSRQAPMEISGKVDDKKASDDTPRQVVSSEEAKAFEERNTSHSTAVPENDSGNGHSQEIPCVNESADGESTALPENDLAIDQPQEMPCVLQPAEDQEAAQQQVTGSLIPQAEENSPENKGAENYQELSEQSEQA</sequence>
<evidence type="ECO:0000313" key="4">
    <source>
        <dbReference type="Proteomes" id="UP000225706"/>
    </source>
</evidence>
<evidence type="ECO:0000313" key="3">
    <source>
        <dbReference type="EMBL" id="PFX23354.1"/>
    </source>
</evidence>
<name>A0A2B4RY44_STYPI</name>
<feature type="compositionally biased region" description="Polar residues" evidence="2">
    <location>
        <begin position="442"/>
        <end position="457"/>
    </location>
</feature>
<dbReference type="PANTHER" id="PTHR45615">
    <property type="entry name" value="MYOSIN HEAVY CHAIN, NON-MUSCLE"/>
    <property type="match status" value="1"/>
</dbReference>
<organism evidence="3 4">
    <name type="scientific">Stylophora pistillata</name>
    <name type="common">Smooth cauliflower coral</name>
    <dbReference type="NCBI Taxonomy" id="50429"/>
    <lineage>
        <taxon>Eukaryota</taxon>
        <taxon>Metazoa</taxon>
        <taxon>Cnidaria</taxon>
        <taxon>Anthozoa</taxon>
        <taxon>Hexacorallia</taxon>
        <taxon>Scleractinia</taxon>
        <taxon>Astrocoeniina</taxon>
        <taxon>Pocilloporidae</taxon>
        <taxon>Stylophora</taxon>
    </lineage>
</organism>
<proteinExistence type="predicted"/>
<keyword evidence="1" id="KW-0175">Coiled coil</keyword>
<keyword evidence="4" id="KW-1185">Reference proteome</keyword>
<feature type="region of interest" description="Disordered" evidence="2">
    <location>
        <begin position="1507"/>
        <end position="1650"/>
    </location>
</feature>
<feature type="coiled-coil region" evidence="1">
    <location>
        <begin position="198"/>
        <end position="264"/>
    </location>
</feature>
<feature type="compositionally biased region" description="Low complexity" evidence="2">
    <location>
        <begin position="1507"/>
        <end position="1520"/>
    </location>
</feature>
<feature type="coiled-coil region" evidence="1">
    <location>
        <begin position="1084"/>
        <end position="1118"/>
    </location>
</feature>
<feature type="compositionally biased region" description="Basic and acidic residues" evidence="2">
    <location>
        <begin position="1527"/>
        <end position="1539"/>
    </location>
</feature>
<feature type="compositionally biased region" description="Basic and acidic residues" evidence="2">
    <location>
        <begin position="1546"/>
        <end position="1556"/>
    </location>
</feature>
<dbReference type="STRING" id="50429.A0A2B4RY44"/>
<dbReference type="GO" id="GO:0051015">
    <property type="term" value="F:actin filament binding"/>
    <property type="evidence" value="ECO:0007669"/>
    <property type="project" value="TreeGrafter"/>
</dbReference>
<dbReference type="EMBL" id="LSMT01000210">
    <property type="protein sequence ID" value="PFX23354.1"/>
    <property type="molecule type" value="Genomic_DNA"/>
</dbReference>
<feature type="compositionally biased region" description="Low complexity" evidence="2">
    <location>
        <begin position="1309"/>
        <end position="1321"/>
    </location>
</feature>
<feature type="compositionally biased region" description="Polar residues" evidence="2">
    <location>
        <begin position="1557"/>
        <end position="1572"/>
    </location>
</feature>
<feature type="region of interest" description="Disordered" evidence="2">
    <location>
        <begin position="442"/>
        <end position="463"/>
    </location>
</feature>
<evidence type="ECO:0000256" key="1">
    <source>
        <dbReference type="SAM" id="Coils"/>
    </source>
</evidence>
<dbReference type="GO" id="GO:0005737">
    <property type="term" value="C:cytoplasm"/>
    <property type="evidence" value="ECO:0007669"/>
    <property type="project" value="TreeGrafter"/>
</dbReference>
<reference evidence="4" key="1">
    <citation type="journal article" date="2017" name="bioRxiv">
        <title>Comparative analysis of the genomes of Stylophora pistillata and Acropora digitifera provides evidence for extensive differences between species of corals.</title>
        <authorList>
            <person name="Voolstra C.R."/>
            <person name="Li Y."/>
            <person name="Liew Y.J."/>
            <person name="Baumgarten S."/>
            <person name="Zoccola D."/>
            <person name="Flot J.-F."/>
            <person name="Tambutte S."/>
            <person name="Allemand D."/>
            <person name="Aranda M."/>
        </authorList>
    </citation>
    <scope>NUCLEOTIDE SEQUENCE [LARGE SCALE GENOMIC DNA]</scope>
</reference>
<gene>
    <name evidence="3" type="ORF">AWC38_SpisGene12110</name>
</gene>
<dbReference type="PANTHER" id="PTHR45615:SF40">
    <property type="entry name" value="MYOSIN HEAVY CHAIN, NON-MUSCLE"/>
    <property type="match status" value="1"/>
</dbReference>
<feature type="coiled-coil region" evidence="1">
    <location>
        <begin position="290"/>
        <end position="398"/>
    </location>
</feature>
<evidence type="ECO:0000256" key="2">
    <source>
        <dbReference type="SAM" id="MobiDB-lite"/>
    </source>
</evidence>
<feature type="coiled-coil region" evidence="1">
    <location>
        <begin position="40"/>
        <end position="116"/>
    </location>
</feature>
<feature type="coiled-coil region" evidence="1">
    <location>
        <begin position="1156"/>
        <end position="1223"/>
    </location>
</feature>
<dbReference type="GO" id="GO:0032982">
    <property type="term" value="C:myosin filament"/>
    <property type="evidence" value="ECO:0007669"/>
    <property type="project" value="TreeGrafter"/>
</dbReference>
<feature type="region of interest" description="Disordered" evidence="2">
    <location>
        <begin position="1275"/>
        <end position="1397"/>
    </location>
</feature>
<feature type="coiled-coil region" evidence="1">
    <location>
        <begin position="819"/>
        <end position="846"/>
    </location>
</feature>
<accession>A0A2B4RY44</accession>
<comment type="caution">
    <text evidence="3">The sequence shown here is derived from an EMBL/GenBank/DDBJ whole genome shotgun (WGS) entry which is preliminary data.</text>
</comment>
<feature type="coiled-coil region" evidence="1">
    <location>
        <begin position="870"/>
        <end position="1045"/>
    </location>
</feature>
<dbReference type="OrthoDB" id="5974661at2759"/>
<feature type="compositionally biased region" description="Polar residues" evidence="2">
    <location>
        <begin position="1641"/>
        <end position="1650"/>
    </location>
</feature>
<dbReference type="GO" id="GO:0016460">
    <property type="term" value="C:myosin II complex"/>
    <property type="evidence" value="ECO:0007669"/>
    <property type="project" value="TreeGrafter"/>
</dbReference>
<protein>
    <submittedName>
        <fullName evidence="3">Uncharacterized protein</fullName>
    </submittedName>
</protein>
<dbReference type="Proteomes" id="UP000225706">
    <property type="component" value="Unassembled WGS sequence"/>
</dbReference>